<dbReference type="InterPro" id="IPR036610">
    <property type="entry name" value="PEBP-like_sf"/>
</dbReference>
<proteinExistence type="predicted"/>
<dbReference type="Proteomes" id="UP000011724">
    <property type="component" value="Chromosome"/>
</dbReference>
<dbReference type="eggNOG" id="ENOG5032XIT">
    <property type="taxonomic scope" value="Bacteria"/>
</dbReference>
<keyword evidence="2" id="KW-1185">Reference proteome</keyword>
<gene>
    <name evidence="1" type="ordered locus">BN4_11194</name>
</gene>
<dbReference type="SUPFAM" id="SSF49777">
    <property type="entry name" value="PEBP-like"/>
    <property type="match status" value="1"/>
</dbReference>
<dbReference type="HOGENOM" id="CLU_2751230_0_0_7"/>
<organism evidence="1 2">
    <name type="scientific">Pseudodesulfovibrio piezophilus (strain DSM 21447 / JCM 15486 / C1TLV30)</name>
    <name type="common">Desulfovibrio piezophilus</name>
    <dbReference type="NCBI Taxonomy" id="1322246"/>
    <lineage>
        <taxon>Bacteria</taxon>
        <taxon>Pseudomonadati</taxon>
        <taxon>Thermodesulfobacteriota</taxon>
        <taxon>Desulfovibrionia</taxon>
        <taxon>Desulfovibrionales</taxon>
        <taxon>Desulfovibrionaceae</taxon>
    </lineage>
</organism>
<dbReference type="STRING" id="1322246.BN4_11194"/>
<reference evidence="2" key="2">
    <citation type="journal article" date="2013" name="Stand. Genomic Sci.">
        <title>Complete genome sequence of Desulfocapsa sulfexigens, a marine deltaproteobacterium specialized in disproportionating inorganic sulfur compounds.</title>
        <authorList>
            <person name="Finster K.W."/>
            <person name="Kjeldsen K.U."/>
            <person name="Kube M."/>
            <person name="Reinhardt R."/>
            <person name="Mussmann M."/>
            <person name="Amann R."/>
            <person name="Schreiber L."/>
        </authorList>
    </citation>
    <scope>NUCLEOTIDE SEQUENCE [LARGE SCALE GENOMIC DNA]</scope>
    <source>
        <strain evidence="2">DSM 10523 / SB164P1</strain>
    </source>
</reference>
<dbReference type="PATRIC" id="fig|879567.3.peg.1231"/>
<dbReference type="KEGG" id="dpi:BN4_11194"/>
<evidence type="ECO:0000313" key="1">
    <source>
        <dbReference type="EMBL" id="CCH48431.1"/>
    </source>
</evidence>
<sequence length="70" mass="7477">MKDLDVPPYNHGGGSVEYVGEELIPAGALSYKGPCPPSGSHDYEFTVKAVNTEGDILLGEGKAERQYPPK</sequence>
<accession>M1WJT0</accession>
<evidence type="ECO:0008006" key="3">
    <source>
        <dbReference type="Google" id="ProtNLM"/>
    </source>
</evidence>
<dbReference type="EMBL" id="FO203427">
    <property type="protein sequence ID" value="CCH48431.1"/>
    <property type="molecule type" value="Genomic_DNA"/>
</dbReference>
<name>M1WJT0_PSEP2</name>
<dbReference type="AlphaFoldDB" id="M1WJT0"/>
<dbReference type="Gene3D" id="3.90.280.10">
    <property type="entry name" value="PEBP-like"/>
    <property type="match status" value="1"/>
</dbReference>
<dbReference type="InterPro" id="IPR008914">
    <property type="entry name" value="PEBP"/>
</dbReference>
<reference evidence="1 2" key="1">
    <citation type="journal article" date="2013" name="PLoS ONE">
        <title>The first genomic and proteomic characterization of a deep-sea sulfate reducer: insights into the piezophilic lifestyle of Desulfovibrio piezophilus.</title>
        <authorList>
            <person name="Pradel N."/>
            <person name="Ji B."/>
            <person name="Gimenez G."/>
            <person name="Talla E."/>
            <person name="Lenoble P."/>
            <person name="Garel M."/>
            <person name="Tamburini C."/>
            <person name="Fourquet P."/>
            <person name="Lebrun R."/>
            <person name="Bertin P."/>
            <person name="Denis Y."/>
            <person name="Pophillat M."/>
            <person name="Barbe V."/>
            <person name="Ollivier B."/>
            <person name="Dolla A."/>
        </authorList>
    </citation>
    <scope>NUCLEOTIDE SEQUENCE [LARGE SCALE GENOMIC DNA]</scope>
    <source>
        <strain evidence="2">DSM 10523 / SB164P1</strain>
    </source>
</reference>
<evidence type="ECO:0000313" key="2">
    <source>
        <dbReference type="Proteomes" id="UP000011724"/>
    </source>
</evidence>
<dbReference type="Pfam" id="PF01161">
    <property type="entry name" value="PBP"/>
    <property type="match status" value="1"/>
</dbReference>
<protein>
    <recommendedName>
        <fullName evidence="3">Phospholipid-binding protein</fullName>
    </recommendedName>
</protein>